<proteinExistence type="predicted"/>
<dbReference type="InterPro" id="IPR007048">
    <property type="entry name" value="IraD/Gp25-like"/>
</dbReference>
<dbReference type="AlphaFoldDB" id="A0A423PQJ1"/>
<protein>
    <submittedName>
        <fullName evidence="2">Baseplate assembly protein</fullName>
    </submittedName>
</protein>
<reference evidence="2 3" key="1">
    <citation type="submission" date="2013-10" db="EMBL/GenBank/DDBJ databases">
        <title>Salinisphaera halophila YIM 95161 Genome Sequencing.</title>
        <authorList>
            <person name="Lai Q."/>
            <person name="Li C."/>
            <person name="Shao Z."/>
        </authorList>
    </citation>
    <scope>NUCLEOTIDE SEQUENCE [LARGE SCALE GENOMIC DNA]</scope>
    <source>
        <strain evidence="2 3">YIM 95161</strain>
    </source>
</reference>
<organism evidence="2 3">
    <name type="scientific">Salinisphaera orenii YIM 95161</name>
    <dbReference type="NCBI Taxonomy" id="1051139"/>
    <lineage>
        <taxon>Bacteria</taxon>
        <taxon>Pseudomonadati</taxon>
        <taxon>Pseudomonadota</taxon>
        <taxon>Gammaproteobacteria</taxon>
        <taxon>Salinisphaerales</taxon>
        <taxon>Salinisphaeraceae</taxon>
        <taxon>Salinisphaera</taxon>
    </lineage>
</organism>
<evidence type="ECO:0000259" key="1">
    <source>
        <dbReference type="Pfam" id="PF04965"/>
    </source>
</evidence>
<sequence>MDKHTGRAIDGIDHIQQSIGDILTTRIGTRVERRAYGSDLPRLIDDPVDQRFRVEAYAAVAGAIRRWEPRVTAERVQLIAVNADGPVFELDIVRNADGLRARIRV</sequence>
<evidence type="ECO:0000313" key="2">
    <source>
        <dbReference type="EMBL" id="ROO27875.1"/>
    </source>
</evidence>
<comment type="caution">
    <text evidence="2">The sequence shown here is derived from an EMBL/GenBank/DDBJ whole genome shotgun (WGS) entry which is preliminary data.</text>
</comment>
<dbReference type="Gene3D" id="3.10.450.40">
    <property type="match status" value="1"/>
</dbReference>
<evidence type="ECO:0000313" key="3">
    <source>
        <dbReference type="Proteomes" id="UP000285123"/>
    </source>
</evidence>
<dbReference type="Pfam" id="PF04965">
    <property type="entry name" value="GPW_gp25"/>
    <property type="match status" value="1"/>
</dbReference>
<dbReference type="SUPFAM" id="SSF160719">
    <property type="entry name" value="gpW/gp25-like"/>
    <property type="match status" value="1"/>
</dbReference>
<gene>
    <name evidence="2" type="ORF">SAHL_11050</name>
</gene>
<accession>A0A423PQJ1</accession>
<name>A0A423PQJ1_9GAMM</name>
<feature type="domain" description="IraD/Gp25-like" evidence="1">
    <location>
        <begin position="12"/>
        <end position="82"/>
    </location>
</feature>
<dbReference type="EMBL" id="AYKF01000090">
    <property type="protein sequence ID" value="ROO27875.1"/>
    <property type="molecule type" value="Genomic_DNA"/>
</dbReference>
<dbReference type="Proteomes" id="UP000285123">
    <property type="component" value="Unassembled WGS sequence"/>
</dbReference>
<dbReference type="RefSeq" id="WP_184947633.1">
    <property type="nucleotide sequence ID" value="NZ_AYKF01000090.1"/>
</dbReference>